<evidence type="ECO:0000313" key="2">
    <source>
        <dbReference type="EnsemblMetazoa" id="HelroP181221"/>
    </source>
</evidence>
<dbReference type="EnsemblMetazoa" id="HelroT181221">
    <property type="protein sequence ID" value="HelroP181221"/>
    <property type="gene ID" value="HelroG181221"/>
</dbReference>
<name>T1FGR6_HELRO</name>
<dbReference type="AlphaFoldDB" id="T1FGR6"/>
<reference evidence="1 3" key="2">
    <citation type="journal article" date="2013" name="Nature">
        <title>Insights into bilaterian evolution from three spiralian genomes.</title>
        <authorList>
            <person name="Simakov O."/>
            <person name="Marletaz F."/>
            <person name="Cho S.J."/>
            <person name="Edsinger-Gonzales E."/>
            <person name="Havlak P."/>
            <person name="Hellsten U."/>
            <person name="Kuo D.H."/>
            <person name="Larsson T."/>
            <person name="Lv J."/>
            <person name="Arendt D."/>
            <person name="Savage R."/>
            <person name="Osoegawa K."/>
            <person name="de Jong P."/>
            <person name="Grimwood J."/>
            <person name="Chapman J.A."/>
            <person name="Shapiro H."/>
            <person name="Aerts A."/>
            <person name="Otillar R.P."/>
            <person name="Terry A.Y."/>
            <person name="Boore J.L."/>
            <person name="Grigoriev I.V."/>
            <person name="Lindberg D.R."/>
            <person name="Seaver E.C."/>
            <person name="Weisblat D.A."/>
            <person name="Putnam N.H."/>
            <person name="Rokhsar D.S."/>
        </authorList>
    </citation>
    <scope>NUCLEOTIDE SEQUENCE</scope>
</reference>
<dbReference type="EMBL" id="KB097635">
    <property type="protein sequence ID" value="ESN93125.1"/>
    <property type="molecule type" value="Genomic_DNA"/>
</dbReference>
<proteinExistence type="predicted"/>
<dbReference type="OrthoDB" id="6160000at2759"/>
<reference evidence="3" key="1">
    <citation type="submission" date="2012-12" db="EMBL/GenBank/DDBJ databases">
        <authorList>
            <person name="Hellsten U."/>
            <person name="Grimwood J."/>
            <person name="Chapman J.A."/>
            <person name="Shapiro H."/>
            <person name="Aerts A."/>
            <person name="Otillar R.P."/>
            <person name="Terry A.Y."/>
            <person name="Boore J.L."/>
            <person name="Simakov O."/>
            <person name="Marletaz F."/>
            <person name="Cho S.-J."/>
            <person name="Edsinger-Gonzales E."/>
            <person name="Havlak P."/>
            <person name="Kuo D.-H."/>
            <person name="Larsson T."/>
            <person name="Lv J."/>
            <person name="Arendt D."/>
            <person name="Savage R."/>
            <person name="Osoegawa K."/>
            <person name="de Jong P."/>
            <person name="Lindberg D.R."/>
            <person name="Seaver E.C."/>
            <person name="Weisblat D.A."/>
            <person name="Putnam N.H."/>
            <person name="Grigoriev I.V."/>
            <person name="Rokhsar D.S."/>
        </authorList>
    </citation>
    <scope>NUCLEOTIDE SEQUENCE</scope>
</reference>
<gene>
    <name evidence="2" type="primary">20208015</name>
    <name evidence="1" type="ORF">HELRODRAFT_181221</name>
</gene>
<dbReference type="HOGENOM" id="CLU_1788970_0_0_1"/>
<dbReference type="GeneID" id="20208015"/>
<dbReference type="KEGG" id="hro:HELRODRAFT_181221"/>
<keyword evidence="3" id="KW-1185">Reference proteome</keyword>
<accession>T1FGR6</accession>
<evidence type="ECO:0000313" key="1">
    <source>
        <dbReference type="EMBL" id="ESN93125.1"/>
    </source>
</evidence>
<dbReference type="EMBL" id="AMQM01007511">
    <property type="status" value="NOT_ANNOTATED_CDS"/>
    <property type="molecule type" value="Genomic_DNA"/>
</dbReference>
<evidence type="ECO:0000313" key="3">
    <source>
        <dbReference type="Proteomes" id="UP000015101"/>
    </source>
</evidence>
<protein>
    <submittedName>
        <fullName evidence="1 2">Uncharacterized protein</fullName>
    </submittedName>
</protein>
<dbReference type="Proteomes" id="UP000015101">
    <property type="component" value="Unassembled WGS sequence"/>
</dbReference>
<organism evidence="2 3">
    <name type="scientific">Helobdella robusta</name>
    <name type="common">Californian leech</name>
    <dbReference type="NCBI Taxonomy" id="6412"/>
    <lineage>
        <taxon>Eukaryota</taxon>
        <taxon>Metazoa</taxon>
        <taxon>Spiralia</taxon>
        <taxon>Lophotrochozoa</taxon>
        <taxon>Annelida</taxon>
        <taxon>Clitellata</taxon>
        <taxon>Hirudinea</taxon>
        <taxon>Rhynchobdellida</taxon>
        <taxon>Glossiphoniidae</taxon>
        <taxon>Helobdella</taxon>
    </lineage>
</organism>
<dbReference type="CTD" id="20208015"/>
<reference evidence="2" key="3">
    <citation type="submission" date="2015-06" db="UniProtKB">
        <authorList>
            <consortium name="EnsemblMetazoa"/>
        </authorList>
    </citation>
    <scope>IDENTIFICATION</scope>
</reference>
<dbReference type="RefSeq" id="XP_009028733.1">
    <property type="nucleotide sequence ID" value="XM_009030485.1"/>
</dbReference>
<dbReference type="InParanoid" id="T1FGR6"/>
<sequence>MTVSSLSSRSSNHAVEEGAKVNVISNEVFQQLPNEPKLRKMNTVLKPYGSGNLQPLKSAVIQARINGKIKYLKFYINGSNAPTLIGLPTCSESKFLHRTDWVKSFAEKNNLCSVHRYMRNLPIYSKVLVVYKKSTTSQLIYQNNQ</sequence>